<feature type="domain" description="DAGKc" evidence="1">
    <location>
        <begin position="1"/>
        <end position="122"/>
    </location>
</feature>
<reference evidence="3" key="1">
    <citation type="journal article" date="2019" name="Int. J. Syst. Evol. Microbiol.">
        <title>The Global Catalogue of Microorganisms (GCM) 10K type strain sequencing project: providing services to taxonomists for standard genome sequencing and annotation.</title>
        <authorList>
            <consortium name="The Broad Institute Genomics Platform"/>
            <consortium name="The Broad Institute Genome Sequencing Center for Infectious Disease"/>
            <person name="Wu L."/>
            <person name="Ma J."/>
        </authorList>
    </citation>
    <scope>NUCLEOTIDE SEQUENCE [LARGE SCALE GENOMIC DNA]</scope>
    <source>
        <strain evidence="3">CGMCC 4.7132</strain>
    </source>
</reference>
<dbReference type="InterPro" id="IPR001206">
    <property type="entry name" value="Diacylglycerol_kinase_cat_dom"/>
</dbReference>
<keyword evidence="2" id="KW-0418">Kinase</keyword>
<dbReference type="Gene3D" id="2.60.200.40">
    <property type="match status" value="1"/>
</dbReference>
<dbReference type="PANTHER" id="PTHR30492">
    <property type="entry name" value="METHYLGLYOXAL SYNTHASE"/>
    <property type="match status" value="1"/>
</dbReference>
<comment type="caution">
    <text evidence="2">The sequence shown here is derived from an EMBL/GenBank/DDBJ whole genome shotgun (WGS) entry which is preliminary data.</text>
</comment>
<dbReference type="Pfam" id="PF00781">
    <property type="entry name" value="DAGK_cat"/>
    <property type="match status" value="1"/>
</dbReference>
<dbReference type="Proteomes" id="UP001596004">
    <property type="component" value="Unassembled WGS sequence"/>
</dbReference>
<evidence type="ECO:0000313" key="3">
    <source>
        <dbReference type="Proteomes" id="UP001596004"/>
    </source>
</evidence>
<gene>
    <name evidence="2" type="ORF">ACFO60_34755</name>
</gene>
<dbReference type="PROSITE" id="PS50146">
    <property type="entry name" value="DAGK"/>
    <property type="match status" value="1"/>
</dbReference>
<dbReference type="InterPro" id="IPR004363">
    <property type="entry name" value="Methylgl_synth"/>
</dbReference>
<dbReference type="InterPro" id="IPR017438">
    <property type="entry name" value="ATP-NAD_kinase_N"/>
</dbReference>
<dbReference type="Gene3D" id="3.40.50.10330">
    <property type="entry name" value="Probable inorganic polyphosphate/atp-NAD kinase, domain 1"/>
    <property type="match status" value="1"/>
</dbReference>
<proteinExistence type="predicted"/>
<dbReference type="InterPro" id="IPR045540">
    <property type="entry name" value="YegS/DAGK_C"/>
</dbReference>
<dbReference type="InterPro" id="IPR016064">
    <property type="entry name" value="NAD/diacylglycerol_kinase_sf"/>
</dbReference>
<protein>
    <submittedName>
        <fullName evidence="2">Diacylglycerol/lipid kinase family protein</fullName>
        <ecNumber evidence="2">2.7.1.-</ecNumber>
    </submittedName>
</protein>
<evidence type="ECO:0000313" key="2">
    <source>
        <dbReference type="EMBL" id="MFC4535955.1"/>
    </source>
</evidence>
<evidence type="ECO:0000259" key="1">
    <source>
        <dbReference type="PROSITE" id="PS50146"/>
    </source>
</evidence>
<dbReference type="PANTHER" id="PTHR30492:SF0">
    <property type="entry name" value="METHYLGLYOXAL SYNTHASE"/>
    <property type="match status" value="1"/>
</dbReference>
<dbReference type="SUPFAM" id="SSF111331">
    <property type="entry name" value="NAD kinase/diacylglycerol kinase-like"/>
    <property type="match status" value="1"/>
</dbReference>
<name>A0ABV9CRM0_9ACTN</name>
<dbReference type="RefSeq" id="WP_380849508.1">
    <property type="nucleotide sequence ID" value="NZ_JBHSFP010000037.1"/>
</dbReference>
<sequence length="290" mass="30709">MNPLRVADPDRHRAEVTAELARHGWDEPLWYETTAEDAGAGVTGKALGEGVDLVFASGGDGTVRGCAEGLMGTGVPLAVLPGGTGNLLVRNLGLPDTIPEAVDVGVGGDTRAIDLGVLDGRPFVVMAGIGLDATMADSTSEVAKNRIGWLAYVGGAVKHLADRPFHVTLSLDDRPPLRRRAIMVLVGNVGRLQGGLELLPGARPDDGLLDILVLAPRTPMDWIRVASRVLTRSRRRDRRAERHTAARAVITVDPPVLHECDGDPLGYGTTMSIETRAGALLLRTPHGTED</sequence>
<dbReference type="EC" id="2.7.1.-" evidence="2"/>
<organism evidence="2 3">
    <name type="scientific">Sphaerisporangium dianthi</name>
    <dbReference type="NCBI Taxonomy" id="1436120"/>
    <lineage>
        <taxon>Bacteria</taxon>
        <taxon>Bacillati</taxon>
        <taxon>Actinomycetota</taxon>
        <taxon>Actinomycetes</taxon>
        <taxon>Streptosporangiales</taxon>
        <taxon>Streptosporangiaceae</taxon>
        <taxon>Sphaerisporangium</taxon>
    </lineage>
</organism>
<dbReference type="GO" id="GO:0016301">
    <property type="term" value="F:kinase activity"/>
    <property type="evidence" value="ECO:0007669"/>
    <property type="project" value="UniProtKB-KW"/>
</dbReference>
<dbReference type="Pfam" id="PF19279">
    <property type="entry name" value="YegS_C"/>
    <property type="match status" value="1"/>
</dbReference>
<keyword evidence="2" id="KW-0808">Transferase</keyword>
<keyword evidence="3" id="KW-1185">Reference proteome</keyword>
<accession>A0ABV9CRM0</accession>
<dbReference type="EMBL" id="JBHSFP010000037">
    <property type="protein sequence ID" value="MFC4535955.1"/>
    <property type="molecule type" value="Genomic_DNA"/>
</dbReference>